<name>A0AAD9JSN1_9ANNE</name>
<keyword evidence="8" id="KW-1185">Reference proteome</keyword>
<keyword evidence="1" id="KW-0430">Lectin</keyword>
<feature type="region of interest" description="Disordered" evidence="4">
    <location>
        <begin position="283"/>
        <end position="332"/>
    </location>
</feature>
<dbReference type="PANTHER" id="PTHR46490">
    <property type="entry name" value="C-TYPE LECTIN DOMAIN FAMILY 12 MEMBER A-RELATED"/>
    <property type="match status" value="1"/>
</dbReference>
<feature type="compositionally biased region" description="Low complexity" evidence="4">
    <location>
        <begin position="215"/>
        <end position="235"/>
    </location>
</feature>
<evidence type="ECO:0000256" key="5">
    <source>
        <dbReference type="SAM" id="Phobius"/>
    </source>
</evidence>
<feature type="domain" description="C-type lectin" evidence="6">
    <location>
        <begin position="85"/>
        <end position="193"/>
    </location>
</feature>
<keyword evidence="2" id="KW-1015">Disulfide bond</keyword>
<evidence type="ECO:0000313" key="7">
    <source>
        <dbReference type="EMBL" id="KAK2158444.1"/>
    </source>
</evidence>
<dbReference type="InterPro" id="IPR001304">
    <property type="entry name" value="C-type_lectin-like"/>
</dbReference>
<dbReference type="SMART" id="SM00034">
    <property type="entry name" value="CLECT"/>
    <property type="match status" value="1"/>
</dbReference>
<evidence type="ECO:0000256" key="2">
    <source>
        <dbReference type="ARBA" id="ARBA00023157"/>
    </source>
</evidence>
<dbReference type="InterPro" id="IPR016186">
    <property type="entry name" value="C-type_lectin-like/link_sf"/>
</dbReference>
<evidence type="ECO:0000256" key="1">
    <source>
        <dbReference type="ARBA" id="ARBA00022734"/>
    </source>
</evidence>
<gene>
    <name evidence="7" type="ORF">LSH36_170g03002</name>
</gene>
<evidence type="ECO:0000313" key="8">
    <source>
        <dbReference type="Proteomes" id="UP001208570"/>
    </source>
</evidence>
<accession>A0AAD9JSN1</accession>
<dbReference type="GO" id="GO:0030246">
    <property type="term" value="F:carbohydrate binding"/>
    <property type="evidence" value="ECO:0007669"/>
    <property type="project" value="UniProtKB-KW"/>
</dbReference>
<feature type="compositionally biased region" description="Polar residues" evidence="4">
    <location>
        <begin position="288"/>
        <end position="310"/>
    </location>
</feature>
<dbReference type="InterPro" id="IPR052309">
    <property type="entry name" value="C-type_Lectin_Domain_Fam1"/>
</dbReference>
<reference evidence="7" key="1">
    <citation type="journal article" date="2023" name="Mol. Biol. Evol.">
        <title>Third-Generation Sequencing Reveals the Adaptive Role of the Epigenome in Three Deep-Sea Polychaetes.</title>
        <authorList>
            <person name="Perez M."/>
            <person name="Aroh O."/>
            <person name="Sun Y."/>
            <person name="Lan Y."/>
            <person name="Juniper S.K."/>
            <person name="Young C.R."/>
            <person name="Angers B."/>
            <person name="Qian P.Y."/>
        </authorList>
    </citation>
    <scope>NUCLEOTIDE SEQUENCE</scope>
    <source>
        <strain evidence="7">P08H-3</strain>
    </source>
</reference>
<dbReference type="CDD" id="cd00037">
    <property type="entry name" value="CLECT"/>
    <property type="match status" value="1"/>
</dbReference>
<keyword evidence="5" id="KW-1133">Transmembrane helix</keyword>
<dbReference type="PANTHER" id="PTHR46490:SF6">
    <property type="entry name" value="ASIALOGLYCOPROTEIN RECEPTOR 1-LIKE-RELATED"/>
    <property type="match status" value="1"/>
</dbReference>
<sequence>MNFSGTVHVWTSGRRSNDTNWYYVNNERVPQDIFDKTENEARSDRCAYIDNNLKTKTVEVIQCYEKMMAVLCQRSAPCDPDDINYKGLCYHLYQDQSGLDWNRARQYCRGRHDSDMAYLHITDNDLVLLLNTTKRYIWIGLSSRTWIWVNDTSDIKMNYTKFRGGVSTGKCVIIDPNDNGKWDADDCQDENKYFICERIKSGTTTTTTTTSTITTAATTTQSSKTSTKNANNTNKESSKYTEKDIEGPLKLEYIIAIGVVGGLVLLVIIIIIMIYNVRKKKTTDNDDTSLPTYSNHIELPSNSRNRTDLMTSTSDHPHSTTDGNPYSEMPNNSYSTAAANPYSEIPGNSSVNTAVDRHSEMSSNSYPTAAANPYSEIPGNSIVNTATNVSNGVTSNDPNEIRIEKSDSVSKVPHGYKMSTDGTLYAVPNKGKNKFTTD</sequence>
<protein>
    <recommendedName>
        <fullName evidence="6">C-type lectin domain-containing protein</fullName>
    </recommendedName>
</protein>
<keyword evidence="5" id="KW-0812">Transmembrane</keyword>
<keyword evidence="3" id="KW-0325">Glycoprotein</keyword>
<organism evidence="7 8">
    <name type="scientific">Paralvinella palmiformis</name>
    <dbReference type="NCBI Taxonomy" id="53620"/>
    <lineage>
        <taxon>Eukaryota</taxon>
        <taxon>Metazoa</taxon>
        <taxon>Spiralia</taxon>
        <taxon>Lophotrochozoa</taxon>
        <taxon>Annelida</taxon>
        <taxon>Polychaeta</taxon>
        <taxon>Sedentaria</taxon>
        <taxon>Canalipalpata</taxon>
        <taxon>Terebellida</taxon>
        <taxon>Terebelliformia</taxon>
        <taxon>Alvinellidae</taxon>
        <taxon>Paralvinella</taxon>
    </lineage>
</organism>
<dbReference type="AlphaFoldDB" id="A0AAD9JSN1"/>
<feature type="region of interest" description="Disordered" evidence="4">
    <location>
        <begin position="215"/>
        <end position="242"/>
    </location>
</feature>
<evidence type="ECO:0000256" key="4">
    <source>
        <dbReference type="SAM" id="MobiDB-lite"/>
    </source>
</evidence>
<dbReference type="SUPFAM" id="SSF56436">
    <property type="entry name" value="C-type lectin-like"/>
    <property type="match status" value="1"/>
</dbReference>
<proteinExistence type="predicted"/>
<dbReference type="EMBL" id="JAODUP010000170">
    <property type="protein sequence ID" value="KAK2158444.1"/>
    <property type="molecule type" value="Genomic_DNA"/>
</dbReference>
<feature type="transmembrane region" description="Helical" evidence="5">
    <location>
        <begin position="253"/>
        <end position="275"/>
    </location>
</feature>
<dbReference type="InterPro" id="IPR016187">
    <property type="entry name" value="CTDL_fold"/>
</dbReference>
<dbReference type="Gene3D" id="3.10.100.10">
    <property type="entry name" value="Mannose-Binding Protein A, subunit A"/>
    <property type="match status" value="1"/>
</dbReference>
<dbReference type="Proteomes" id="UP001208570">
    <property type="component" value="Unassembled WGS sequence"/>
</dbReference>
<comment type="caution">
    <text evidence="7">The sequence shown here is derived from an EMBL/GenBank/DDBJ whole genome shotgun (WGS) entry which is preliminary data.</text>
</comment>
<keyword evidence="5" id="KW-0472">Membrane</keyword>
<evidence type="ECO:0000259" key="6">
    <source>
        <dbReference type="PROSITE" id="PS50041"/>
    </source>
</evidence>
<dbReference type="PROSITE" id="PS50041">
    <property type="entry name" value="C_TYPE_LECTIN_2"/>
    <property type="match status" value="1"/>
</dbReference>
<evidence type="ECO:0000256" key="3">
    <source>
        <dbReference type="ARBA" id="ARBA00023180"/>
    </source>
</evidence>